<keyword evidence="2 4" id="KW-0378">Hydrolase</keyword>
<keyword evidence="3 4" id="KW-0326">Glycosidase</keyword>
<evidence type="ECO:0000256" key="2">
    <source>
        <dbReference type="ARBA" id="ARBA00022801"/>
    </source>
</evidence>
<accession>G0GEF7</accession>
<keyword evidence="8" id="KW-1185">Reference proteome</keyword>
<feature type="domain" description="Glycoside hydrolase family 5" evidence="5">
    <location>
        <begin position="83"/>
        <end position="260"/>
    </location>
</feature>
<dbReference type="InterPro" id="IPR041036">
    <property type="entry name" value="GH5_C"/>
</dbReference>
<evidence type="ECO:0000259" key="6">
    <source>
        <dbReference type="Pfam" id="PF18564"/>
    </source>
</evidence>
<evidence type="ECO:0000256" key="1">
    <source>
        <dbReference type="ARBA" id="ARBA00005641"/>
    </source>
</evidence>
<protein>
    <recommendedName>
        <fullName evidence="9">Glycoside hydrolase family 5</fullName>
    </recommendedName>
</protein>
<dbReference type="EMBL" id="CP002903">
    <property type="protein sequence ID" value="AEJ62294.1"/>
    <property type="molecule type" value="Genomic_DNA"/>
</dbReference>
<dbReference type="GO" id="GO:1901136">
    <property type="term" value="P:carbohydrate derivative catabolic process"/>
    <property type="evidence" value="ECO:0007669"/>
    <property type="project" value="UniProtKB-ARBA"/>
</dbReference>
<dbReference type="GO" id="GO:0000272">
    <property type="term" value="P:polysaccharide catabolic process"/>
    <property type="evidence" value="ECO:0007669"/>
    <property type="project" value="InterPro"/>
</dbReference>
<evidence type="ECO:0008006" key="9">
    <source>
        <dbReference type="Google" id="ProtNLM"/>
    </source>
</evidence>
<comment type="similarity">
    <text evidence="1 4">Belongs to the glycosyl hydrolase 5 (cellulase A) family.</text>
</comment>
<dbReference type="HOGENOM" id="CLU_009024_1_0_12"/>
<dbReference type="InterPro" id="IPR018087">
    <property type="entry name" value="Glyco_hydro_5_CS"/>
</dbReference>
<reference evidence="7 8" key="1">
    <citation type="submission" date="2011-06" db="EMBL/GenBank/DDBJ databases">
        <title>The complete genome of Spirochaeta thermophila DSM 6578.</title>
        <authorList>
            <consortium name="US DOE Joint Genome Institute (JGI-PGF)"/>
            <person name="Lucas S."/>
            <person name="Lapidus A."/>
            <person name="Bruce D."/>
            <person name="Goodwin L."/>
            <person name="Pitluck S."/>
            <person name="Peters L."/>
            <person name="Kyrpides N."/>
            <person name="Mavromatis K."/>
            <person name="Ivanova N."/>
            <person name="Mikailova N."/>
            <person name="Pagani I."/>
            <person name="Chertkov O."/>
            <person name="Detter J.C."/>
            <person name="Tapia R."/>
            <person name="Han C."/>
            <person name="Land M."/>
            <person name="Hauser L."/>
            <person name="Markowitz V."/>
            <person name="Cheng J.-F."/>
            <person name="Hugenholtz P."/>
            <person name="Woyke T."/>
            <person name="Wu D."/>
            <person name="Spring S."/>
            <person name="Merkhoffer B."/>
            <person name="Schneider S."/>
            <person name="Klenk H.-P."/>
            <person name="Eisen J.A."/>
        </authorList>
    </citation>
    <scope>NUCLEOTIDE SEQUENCE [LARGE SCALE GENOMIC DNA]</scope>
    <source>
        <strain evidence="8">ATCC 700085 / DSM 6578 / Z-1203</strain>
    </source>
</reference>
<dbReference type="Pfam" id="PF00150">
    <property type="entry name" value="Cellulase"/>
    <property type="match status" value="1"/>
</dbReference>
<dbReference type="InterPro" id="IPR001547">
    <property type="entry name" value="Glyco_hydro_5"/>
</dbReference>
<evidence type="ECO:0000313" key="8">
    <source>
        <dbReference type="Proteomes" id="UP000007254"/>
    </source>
</evidence>
<dbReference type="Pfam" id="PF18564">
    <property type="entry name" value="Glyco_hydro_5_C"/>
    <property type="match status" value="1"/>
</dbReference>
<dbReference type="STRING" id="869211.Spith_2037"/>
<dbReference type="GO" id="GO:0008422">
    <property type="term" value="F:beta-glucosidase activity"/>
    <property type="evidence" value="ECO:0007669"/>
    <property type="project" value="TreeGrafter"/>
</dbReference>
<evidence type="ECO:0000256" key="4">
    <source>
        <dbReference type="RuleBase" id="RU361153"/>
    </source>
</evidence>
<dbReference type="PROSITE" id="PS00659">
    <property type="entry name" value="GLYCOSYL_HYDROL_F5"/>
    <property type="match status" value="1"/>
</dbReference>
<proteinExistence type="inferred from homology"/>
<organism evidence="7 8">
    <name type="scientific">Winmispira thermophila (strain ATCC 700085 / DSM 6578 / Z-1203)</name>
    <name type="common">Spirochaeta thermophila</name>
    <dbReference type="NCBI Taxonomy" id="869211"/>
    <lineage>
        <taxon>Bacteria</taxon>
        <taxon>Pseudomonadati</taxon>
        <taxon>Spirochaetota</taxon>
        <taxon>Spirochaetia</taxon>
        <taxon>Winmispirales</taxon>
        <taxon>Winmispiraceae</taxon>
        <taxon>Winmispira</taxon>
    </lineage>
</organism>
<evidence type="ECO:0000256" key="3">
    <source>
        <dbReference type="ARBA" id="ARBA00023295"/>
    </source>
</evidence>
<dbReference type="PANTHER" id="PTHR31308">
    <property type="match status" value="1"/>
</dbReference>
<evidence type="ECO:0000259" key="5">
    <source>
        <dbReference type="Pfam" id="PF00150"/>
    </source>
</evidence>
<dbReference type="InterPro" id="IPR017853">
    <property type="entry name" value="GH"/>
</dbReference>
<dbReference type="InterPro" id="IPR052066">
    <property type="entry name" value="Glycosphingolipid_Hydrolases"/>
</dbReference>
<gene>
    <name evidence="7" type="ordered locus">Spith_2037</name>
</gene>
<feature type="domain" description="Glycoside hydrolase family 5 C-terminal" evidence="6">
    <location>
        <begin position="552"/>
        <end position="631"/>
    </location>
</feature>
<dbReference type="Proteomes" id="UP000007254">
    <property type="component" value="Chromosome"/>
</dbReference>
<evidence type="ECO:0000313" key="7">
    <source>
        <dbReference type="EMBL" id="AEJ62294.1"/>
    </source>
</evidence>
<dbReference type="GO" id="GO:0016042">
    <property type="term" value="P:lipid catabolic process"/>
    <property type="evidence" value="ECO:0007669"/>
    <property type="project" value="UniProtKB-ARBA"/>
</dbReference>
<dbReference type="SUPFAM" id="SSF51445">
    <property type="entry name" value="(Trans)glycosidases"/>
    <property type="match status" value="1"/>
</dbReference>
<dbReference type="Gene3D" id="3.20.20.80">
    <property type="entry name" value="Glycosidases"/>
    <property type="match status" value="1"/>
</dbReference>
<dbReference type="PANTHER" id="PTHR31308:SF5">
    <property type="entry name" value="ERGOSTERYL-BETA-GLUCOSIDASE"/>
    <property type="match status" value="1"/>
</dbReference>
<dbReference type="AlphaFoldDB" id="G0GEF7"/>
<sequence length="636" mass="70767">MRVDYAGGMRTKDGRLCGVLPPLRTEGRWIVDGAGRVVLLRGINLGGDSKVPARPDGRTHVREGFYDRRDVSFVGRPLPLEEAEDHLERIRAYGCSLLRLVITWEAVEHAGPGVYDREFLDYLKALVEIAGERGLLVWVDPHQDVWSRWTGGDGAPAWTLEAVGMDPRRMHASGAAFLHQEAGEAFPYMAWPTNYSRYGAATMFTLFFGGRVFAPHCRVEGRNVQEWLQDRYLGMLREVARSLRGLRNVVGVGTMNEPHPGFIGVRDLRGLENHMLALGPVPTGFEAMALASGFPTRVGVYRPGLGGERRVGEAVLNPEGVSVFREGRECPWLVEGVWAVEGGRPVLRMPDYFARVGGRPVSFEEDFLAPFVARVAEAVRAVLPEVLVMAEGVPNGRPPRFKGGAPDRLVHAFHWYDGLTLFTRRFVPWFTMEEGGIRPVLGRGAVRASFRRQLERRVEETFRAMGEVPCVVGEFGVPFGPGRKGGGGQYRRQEEALSMYYDAMDELLLGCTLWNYSASNTHAHADGWNLEDLSVWSRDDAPEGRGWRGFVRPYLLAVAGVPLRERFARGVFTCAFRADPSVRAPTVIRLPRLGFGGAWRVEVSGEGVRCEEVPEEGVLLVWCERKGEVRVRAAAV</sequence>
<dbReference type="KEGG" id="stq:Spith_2037"/>
<dbReference type="Gene3D" id="2.60.40.1180">
    <property type="entry name" value="Golgi alpha-mannosidase II"/>
    <property type="match status" value="1"/>
</dbReference>
<dbReference type="InterPro" id="IPR013780">
    <property type="entry name" value="Glyco_hydro_b"/>
</dbReference>
<name>G0GEF7_WINT7</name>